<evidence type="ECO:0000313" key="2">
    <source>
        <dbReference type="Proteomes" id="UP000008144"/>
    </source>
</evidence>
<accession>H2XMS4</accession>
<organism evidence="1 2">
    <name type="scientific">Ciona intestinalis</name>
    <name type="common">Transparent sea squirt</name>
    <name type="synonym">Ascidia intestinalis</name>
    <dbReference type="NCBI Taxonomy" id="7719"/>
    <lineage>
        <taxon>Eukaryota</taxon>
        <taxon>Metazoa</taxon>
        <taxon>Chordata</taxon>
        <taxon>Tunicata</taxon>
        <taxon>Ascidiacea</taxon>
        <taxon>Phlebobranchia</taxon>
        <taxon>Cionidae</taxon>
        <taxon>Ciona</taxon>
    </lineage>
</organism>
<evidence type="ECO:0000313" key="1">
    <source>
        <dbReference type="Ensembl" id="ENSCINP00000030957.1"/>
    </source>
</evidence>
<dbReference type="HOGENOM" id="CLU_3013460_0_0_1"/>
<dbReference type="EMBL" id="EAAA01001114">
    <property type="status" value="NOT_ANNOTATED_CDS"/>
    <property type="molecule type" value="Genomic_DNA"/>
</dbReference>
<protein>
    <submittedName>
        <fullName evidence="1">Uncharacterized protein</fullName>
    </submittedName>
</protein>
<name>H2XMS4_CIOIN</name>
<reference evidence="1" key="2">
    <citation type="journal article" date="2008" name="Genome Biol.">
        <title>Improved genome assembly and evidence-based global gene model set for the chordate Ciona intestinalis: new insight into intron and operon populations.</title>
        <authorList>
            <person name="Satou Y."/>
            <person name="Mineta K."/>
            <person name="Ogasawara M."/>
            <person name="Sasakura Y."/>
            <person name="Shoguchi E."/>
            <person name="Ueno K."/>
            <person name="Yamada L."/>
            <person name="Matsumoto J."/>
            <person name="Wasserscheid J."/>
            <person name="Dewar K."/>
            <person name="Wiley G.B."/>
            <person name="Macmil S.L."/>
            <person name="Roe B.A."/>
            <person name="Zeller R.W."/>
            <person name="Hastings K.E."/>
            <person name="Lemaire P."/>
            <person name="Lindquist E."/>
            <person name="Endo T."/>
            <person name="Hotta K."/>
            <person name="Inaba K."/>
        </authorList>
    </citation>
    <scope>NUCLEOTIDE SEQUENCE [LARGE SCALE GENOMIC DNA]</scope>
    <source>
        <strain evidence="1">wild type</strain>
    </source>
</reference>
<reference evidence="2" key="1">
    <citation type="journal article" date="2002" name="Science">
        <title>The draft genome of Ciona intestinalis: insights into chordate and vertebrate origins.</title>
        <authorList>
            <person name="Dehal P."/>
            <person name="Satou Y."/>
            <person name="Campbell R.K."/>
            <person name="Chapman J."/>
            <person name="Degnan B."/>
            <person name="De Tomaso A."/>
            <person name="Davidson B."/>
            <person name="Di Gregorio A."/>
            <person name="Gelpke M."/>
            <person name="Goodstein D.M."/>
            <person name="Harafuji N."/>
            <person name="Hastings K.E."/>
            <person name="Ho I."/>
            <person name="Hotta K."/>
            <person name="Huang W."/>
            <person name="Kawashima T."/>
            <person name="Lemaire P."/>
            <person name="Martinez D."/>
            <person name="Meinertzhagen I.A."/>
            <person name="Necula S."/>
            <person name="Nonaka M."/>
            <person name="Putnam N."/>
            <person name="Rash S."/>
            <person name="Saiga H."/>
            <person name="Satake M."/>
            <person name="Terry A."/>
            <person name="Yamada L."/>
            <person name="Wang H.G."/>
            <person name="Awazu S."/>
            <person name="Azumi K."/>
            <person name="Boore J."/>
            <person name="Branno M."/>
            <person name="Chin-Bow S."/>
            <person name="DeSantis R."/>
            <person name="Doyle S."/>
            <person name="Francino P."/>
            <person name="Keys D.N."/>
            <person name="Haga S."/>
            <person name="Hayashi H."/>
            <person name="Hino K."/>
            <person name="Imai K.S."/>
            <person name="Inaba K."/>
            <person name="Kano S."/>
            <person name="Kobayashi K."/>
            <person name="Kobayashi M."/>
            <person name="Lee B.I."/>
            <person name="Makabe K.W."/>
            <person name="Manohar C."/>
            <person name="Matassi G."/>
            <person name="Medina M."/>
            <person name="Mochizuki Y."/>
            <person name="Mount S."/>
            <person name="Morishita T."/>
            <person name="Miura S."/>
            <person name="Nakayama A."/>
            <person name="Nishizaka S."/>
            <person name="Nomoto H."/>
            <person name="Ohta F."/>
            <person name="Oishi K."/>
            <person name="Rigoutsos I."/>
            <person name="Sano M."/>
            <person name="Sasaki A."/>
            <person name="Sasakura Y."/>
            <person name="Shoguchi E."/>
            <person name="Shin-i T."/>
            <person name="Spagnuolo A."/>
            <person name="Stainier D."/>
            <person name="Suzuki M.M."/>
            <person name="Tassy O."/>
            <person name="Takatori N."/>
            <person name="Tokuoka M."/>
            <person name="Yagi K."/>
            <person name="Yoshizaki F."/>
            <person name="Wada S."/>
            <person name="Zhang C."/>
            <person name="Hyatt P.D."/>
            <person name="Larimer F."/>
            <person name="Detter C."/>
            <person name="Doggett N."/>
            <person name="Glavina T."/>
            <person name="Hawkins T."/>
            <person name="Richardson P."/>
            <person name="Lucas S."/>
            <person name="Kohara Y."/>
            <person name="Levine M."/>
            <person name="Satoh N."/>
            <person name="Rokhsar D.S."/>
        </authorList>
    </citation>
    <scope>NUCLEOTIDE SEQUENCE [LARGE SCALE GENOMIC DNA]</scope>
</reference>
<reference evidence="1" key="4">
    <citation type="submission" date="2025-09" db="UniProtKB">
        <authorList>
            <consortium name="Ensembl"/>
        </authorList>
    </citation>
    <scope>IDENTIFICATION</scope>
</reference>
<dbReference type="AlphaFoldDB" id="H2XMS4"/>
<dbReference type="Ensembl" id="ENSCINT00000036333.1">
    <property type="protein sequence ID" value="ENSCINP00000030957.1"/>
    <property type="gene ID" value="ENSCING00000018353.1"/>
</dbReference>
<reference evidence="1" key="3">
    <citation type="submission" date="2025-08" db="UniProtKB">
        <authorList>
            <consortium name="Ensembl"/>
        </authorList>
    </citation>
    <scope>IDENTIFICATION</scope>
</reference>
<keyword evidence="2" id="KW-1185">Reference proteome</keyword>
<sequence>MVKMVSICPWFVHGWCGVAYYWPYTIFIKSYFIPCKAESFITFEFVWTVEKCEVQT</sequence>
<dbReference type="Proteomes" id="UP000008144">
    <property type="component" value="Chromosome 13"/>
</dbReference>
<dbReference type="InParanoid" id="H2XMS4"/>
<proteinExistence type="predicted"/>